<feature type="domain" description="RWP-RK" evidence="8">
    <location>
        <begin position="2"/>
        <end position="89"/>
    </location>
</feature>
<protein>
    <submittedName>
        <fullName evidence="9">RWP-RK domain-containing</fullName>
    </submittedName>
</protein>
<accession>A0A2P6U0J4</accession>
<evidence type="ECO:0000259" key="8">
    <source>
        <dbReference type="PROSITE" id="PS51519"/>
    </source>
</evidence>
<dbReference type="OrthoDB" id="6270329at2759"/>
<evidence type="ECO:0000256" key="5">
    <source>
        <dbReference type="ARBA" id="ARBA00023163"/>
    </source>
</evidence>
<name>A0A2P6U0J4_CHLSO</name>
<sequence length="481" mass="49875">MSGPTSRSRKRTKAGVYTSDIGFEALAATFHMPSNQACEVLGVGLTIFKRLCRKFGLHRWPYRALKKQGKLMQQGKQVSTADLQRILSDCKVPFEWQSAAAAAAATADRPTAGNGRTGRARSGSGSGSGSDSDLLLSDEEEDDTGWEPNPSVRRRVSTRQAAQQQQQHDMPAWQPTQLTWGPDLGGGPAPFPPLPVAEQPPNSLLVAMGLAPLMPHPPLLRPTARPADASRIEQLQQGLMPAQQGLMQLTQGDPLASLLAGFSSVPASDRQQVALLLKQLADLLDQQSRAAAVRALVARLQQPPPGAAALAALLQQVQGGGGTPVPDAAAAQQPTPFSLAPAGNMSAPPPPNSNTLAALLSAASGVLPQPSGSALVSGPQAPPAQVLLDLLGAASASGSLPPSLNGSLRGELLALPEHLMAQLQAVQQEAAQPEAEAPQQAEEEQQQEEKPQPAALAAAALAAEQAAQPEPAAAELPAASQ</sequence>
<feature type="compositionally biased region" description="Acidic residues" evidence="7">
    <location>
        <begin position="136"/>
        <end position="145"/>
    </location>
</feature>
<evidence type="ECO:0000256" key="2">
    <source>
        <dbReference type="ARBA" id="ARBA00023015"/>
    </source>
</evidence>
<evidence type="ECO:0000256" key="6">
    <source>
        <dbReference type="ARBA" id="ARBA00023242"/>
    </source>
</evidence>
<reference evidence="9 10" key="1">
    <citation type="journal article" date="2018" name="Plant J.">
        <title>Genome sequences of Chlorella sorokiniana UTEX 1602 and Micractinium conductrix SAG 241.80: implications to maltose excretion by a green alga.</title>
        <authorList>
            <person name="Arriola M.B."/>
            <person name="Velmurugan N."/>
            <person name="Zhang Y."/>
            <person name="Plunkett M.H."/>
            <person name="Hondzo H."/>
            <person name="Barney B.M."/>
        </authorList>
    </citation>
    <scope>NUCLEOTIDE SEQUENCE [LARGE SCALE GENOMIC DNA]</scope>
    <source>
        <strain evidence="10">UTEX 1602</strain>
    </source>
</reference>
<dbReference type="PANTHER" id="PTHR46373:SF2">
    <property type="entry name" value="RWP-RK DOMAIN-CONTAINING PROTEIN"/>
    <property type="match status" value="1"/>
</dbReference>
<evidence type="ECO:0000313" key="9">
    <source>
        <dbReference type="EMBL" id="PRW59842.1"/>
    </source>
</evidence>
<dbReference type="GO" id="GO:0003700">
    <property type="term" value="F:DNA-binding transcription factor activity"/>
    <property type="evidence" value="ECO:0007669"/>
    <property type="project" value="InterPro"/>
</dbReference>
<feature type="region of interest" description="Disordered" evidence="7">
    <location>
        <begin position="104"/>
        <end position="174"/>
    </location>
</feature>
<organism evidence="9 10">
    <name type="scientific">Chlorella sorokiniana</name>
    <name type="common">Freshwater green alga</name>
    <dbReference type="NCBI Taxonomy" id="3076"/>
    <lineage>
        <taxon>Eukaryota</taxon>
        <taxon>Viridiplantae</taxon>
        <taxon>Chlorophyta</taxon>
        <taxon>core chlorophytes</taxon>
        <taxon>Trebouxiophyceae</taxon>
        <taxon>Chlorellales</taxon>
        <taxon>Chlorellaceae</taxon>
        <taxon>Chlorella clade</taxon>
        <taxon>Chlorella</taxon>
    </lineage>
</organism>
<evidence type="ECO:0000256" key="3">
    <source>
        <dbReference type="ARBA" id="ARBA00023054"/>
    </source>
</evidence>
<keyword evidence="5" id="KW-0804">Transcription</keyword>
<keyword evidence="4" id="KW-0238">DNA-binding</keyword>
<feature type="region of interest" description="Disordered" evidence="7">
    <location>
        <begin position="321"/>
        <end position="353"/>
    </location>
</feature>
<proteinExistence type="predicted"/>
<keyword evidence="10" id="KW-1185">Reference proteome</keyword>
<evidence type="ECO:0000256" key="1">
    <source>
        <dbReference type="ARBA" id="ARBA00004049"/>
    </source>
</evidence>
<dbReference type="AlphaFoldDB" id="A0A2P6U0J4"/>
<feature type="compositionally biased region" description="Low complexity" evidence="7">
    <location>
        <begin position="452"/>
        <end position="481"/>
    </location>
</feature>
<keyword evidence="3" id="KW-0175">Coiled coil</keyword>
<dbReference type="Pfam" id="PF02042">
    <property type="entry name" value="RWP-RK"/>
    <property type="match status" value="1"/>
</dbReference>
<keyword evidence="2" id="KW-0805">Transcription regulation</keyword>
<feature type="compositionally biased region" description="Low complexity" evidence="7">
    <location>
        <begin position="427"/>
        <end position="440"/>
    </location>
</feature>
<dbReference type="InterPro" id="IPR003035">
    <property type="entry name" value="RWP-RK_dom"/>
</dbReference>
<comment type="function">
    <text evidence="1">Putative transcription factor.</text>
</comment>
<dbReference type="PROSITE" id="PS51519">
    <property type="entry name" value="RWP_RK"/>
    <property type="match status" value="1"/>
</dbReference>
<feature type="region of interest" description="Disordered" evidence="7">
    <location>
        <begin position="427"/>
        <end position="481"/>
    </location>
</feature>
<evidence type="ECO:0000256" key="7">
    <source>
        <dbReference type="SAM" id="MobiDB-lite"/>
    </source>
</evidence>
<evidence type="ECO:0000313" key="10">
    <source>
        <dbReference type="Proteomes" id="UP000239899"/>
    </source>
</evidence>
<dbReference type="InterPro" id="IPR044607">
    <property type="entry name" value="RKD-like"/>
</dbReference>
<dbReference type="PANTHER" id="PTHR46373">
    <property type="entry name" value="PROTEIN RKD4"/>
    <property type="match status" value="1"/>
</dbReference>
<dbReference type="GO" id="GO:0003677">
    <property type="term" value="F:DNA binding"/>
    <property type="evidence" value="ECO:0007669"/>
    <property type="project" value="UniProtKB-KW"/>
</dbReference>
<keyword evidence="6" id="KW-0539">Nucleus</keyword>
<evidence type="ECO:0000256" key="4">
    <source>
        <dbReference type="ARBA" id="ARBA00023125"/>
    </source>
</evidence>
<dbReference type="Proteomes" id="UP000239899">
    <property type="component" value="Unassembled WGS sequence"/>
</dbReference>
<gene>
    <name evidence="9" type="ORF">C2E21_1844</name>
</gene>
<dbReference type="EMBL" id="LHPG02000003">
    <property type="protein sequence ID" value="PRW59842.1"/>
    <property type="molecule type" value="Genomic_DNA"/>
</dbReference>
<comment type="caution">
    <text evidence="9">The sequence shown here is derived from an EMBL/GenBank/DDBJ whole genome shotgun (WGS) entry which is preliminary data.</text>
</comment>
<dbReference type="STRING" id="3076.A0A2P6U0J4"/>